<dbReference type="Proteomes" id="UP000276603">
    <property type="component" value="Unassembled WGS sequence"/>
</dbReference>
<evidence type="ECO:0000256" key="1">
    <source>
        <dbReference type="SAM" id="Phobius"/>
    </source>
</evidence>
<gene>
    <name evidence="2" type="ORF">D7Z94_10490</name>
</gene>
<accession>A0A3B0C6M4</accession>
<feature type="transmembrane region" description="Helical" evidence="1">
    <location>
        <begin position="6"/>
        <end position="28"/>
    </location>
</feature>
<evidence type="ECO:0000313" key="3">
    <source>
        <dbReference type="Proteomes" id="UP000276603"/>
    </source>
</evidence>
<name>A0A3B0C6M4_9FLAO</name>
<dbReference type="EMBL" id="RBCJ01000002">
    <property type="protein sequence ID" value="RKN81352.1"/>
    <property type="molecule type" value="Genomic_DNA"/>
</dbReference>
<keyword evidence="1" id="KW-1133">Transmembrane helix</keyword>
<evidence type="ECO:0000313" key="2">
    <source>
        <dbReference type="EMBL" id="RKN81352.1"/>
    </source>
</evidence>
<keyword evidence="1" id="KW-0472">Membrane</keyword>
<comment type="caution">
    <text evidence="2">The sequence shown here is derived from an EMBL/GenBank/DDBJ whole genome shotgun (WGS) entry which is preliminary data.</text>
</comment>
<keyword evidence="1" id="KW-0812">Transmembrane</keyword>
<sequence>MKGKKLYVVLAGVLVLLILAISMYNYIYKSHRDIATERVAYTISAAQIHMDFGKEDKMPKYVDQVVQIHGKITVIEQNAIVIDDKVQAGFIMDAPNDLSIADQVTIKGRCVGYDDLLELVKIDQATLIHNN</sequence>
<protein>
    <recommendedName>
        <fullName evidence="4">tRNA_anti-like</fullName>
    </recommendedName>
</protein>
<organism evidence="2 3">
    <name type="scientific">Ulvibacterium marinum</name>
    <dbReference type="NCBI Taxonomy" id="2419782"/>
    <lineage>
        <taxon>Bacteria</taxon>
        <taxon>Pseudomonadati</taxon>
        <taxon>Bacteroidota</taxon>
        <taxon>Flavobacteriia</taxon>
        <taxon>Flavobacteriales</taxon>
        <taxon>Flavobacteriaceae</taxon>
        <taxon>Ulvibacterium</taxon>
    </lineage>
</organism>
<evidence type="ECO:0008006" key="4">
    <source>
        <dbReference type="Google" id="ProtNLM"/>
    </source>
</evidence>
<dbReference type="RefSeq" id="WP_120711511.1">
    <property type="nucleotide sequence ID" value="NZ_RBCJ01000002.1"/>
</dbReference>
<reference evidence="2 3" key="1">
    <citation type="submission" date="2018-10" db="EMBL/GenBank/DDBJ databases">
        <title>Ulvibacterium marinum gen. nov., sp. nov., a novel marine bacterium of the family Flavobacteriaceae, isolated from a culture of the green alga Ulva prolifera.</title>
        <authorList>
            <person name="Zhang Z."/>
        </authorList>
    </citation>
    <scope>NUCLEOTIDE SEQUENCE [LARGE SCALE GENOMIC DNA]</scope>
    <source>
        <strain evidence="2 3">CCMM003</strain>
    </source>
</reference>
<dbReference type="AlphaFoldDB" id="A0A3B0C6M4"/>
<dbReference type="OrthoDB" id="1449127at2"/>
<proteinExistence type="predicted"/>
<keyword evidence="3" id="KW-1185">Reference proteome</keyword>